<evidence type="ECO:0000256" key="9">
    <source>
        <dbReference type="ARBA" id="ARBA00023277"/>
    </source>
</evidence>
<evidence type="ECO:0000256" key="8">
    <source>
        <dbReference type="ARBA" id="ARBA00023144"/>
    </source>
</evidence>
<evidence type="ECO:0000259" key="12">
    <source>
        <dbReference type="Pfam" id="PF08544"/>
    </source>
</evidence>
<keyword evidence="4" id="KW-0547">Nucleotide-binding</keyword>
<protein>
    <recommendedName>
        <fullName evidence="10">Galactokinase</fullName>
        <ecNumber evidence="10">2.7.1.6</ecNumber>
    </recommendedName>
</protein>
<evidence type="ECO:0000256" key="10">
    <source>
        <dbReference type="NCBIfam" id="TIGR00131"/>
    </source>
</evidence>
<dbReference type="GO" id="GO:0005524">
    <property type="term" value="F:ATP binding"/>
    <property type="evidence" value="ECO:0007669"/>
    <property type="project" value="UniProtKB-UniRule"/>
</dbReference>
<accession>A0A495E7G3</accession>
<keyword evidence="8" id="KW-0299">Galactose metabolism</keyword>
<evidence type="ECO:0000256" key="3">
    <source>
        <dbReference type="ARBA" id="ARBA00022723"/>
    </source>
</evidence>
<dbReference type="PANTHER" id="PTHR10457">
    <property type="entry name" value="MEVALONATE KINASE/GALACTOKINASE"/>
    <property type="match status" value="1"/>
</dbReference>
<dbReference type="InterPro" id="IPR020568">
    <property type="entry name" value="Ribosomal_Su5_D2-typ_SF"/>
</dbReference>
<comment type="caution">
    <text evidence="14">The sequence shown here is derived from an EMBL/GenBank/DDBJ whole genome shotgun (WGS) entry which is preliminary data.</text>
</comment>
<dbReference type="InterPro" id="IPR013750">
    <property type="entry name" value="GHMP_kinase_C_dom"/>
</dbReference>
<evidence type="ECO:0000256" key="4">
    <source>
        <dbReference type="ARBA" id="ARBA00022741"/>
    </source>
</evidence>
<dbReference type="EMBL" id="RBIQ01000008">
    <property type="protein sequence ID" value="RKR12854.1"/>
    <property type="molecule type" value="Genomic_DNA"/>
</dbReference>
<dbReference type="InterPro" id="IPR006204">
    <property type="entry name" value="GHMP_kinase_N_dom"/>
</dbReference>
<dbReference type="InterPro" id="IPR019539">
    <property type="entry name" value="GalKase_N"/>
</dbReference>
<dbReference type="InterPro" id="IPR036554">
    <property type="entry name" value="GHMP_kinase_C_sf"/>
</dbReference>
<dbReference type="PIRSF" id="PIRSF000530">
    <property type="entry name" value="Galactokinase"/>
    <property type="match status" value="1"/>
</dbReference>
<keyword evidence="7" id="KW-0460">Magnesium</keyword>
<evidence type="ECO:0000256" key="5">
    <source>
        <dbReference type="ARBA" id="ARBA00022777"/>
    </source>
</evidence>
<keyword evidence="9" id="KW-0119">Carbohydrate metabolism</keyword>
<evidence type="ECO:0000313" key="15">
    <source>
        <dbReference type="Proteomes" id="UP000269412"/>
    </source>
</evidence>
<evidence type="ECO:0000256" key="2">
    <source>
        <dbReference type="ARBA" id="ARBA00022679"/>
    </source>
</evidence>
<gene>
    <name evidence="14" type="ORF">CLV91_1565</name>
</gene>
<dbReference type="GO" id="GO:0005829">
    <property type="term" value="C:cytosol"/>
    <property type="evidence" value="ECO:0007669"/>
    <property type="project" value="TreeGrafter"/>
</dbReference>
<dbReference type="RefSeq" id="WP_121065954.1">
    <property type="nucleotide sequence ID" value="NZ_RBIQ01000008.1"/>
</dbReference>
<keyword evidence="2" id="KW-0808">Transferase</keyword>
<dbReference type="InterPro" id="IPR000705">
    <property type="entry name" value="Galactokinase"/>
</dbReference>
<reference evidence="14 15" key="1">
    <citation type="submission" date="2018-10" db="EMBL/GenBank/DDBJ databases">
        <title>Genomic Encyclopedia of Archaeal and Bacterial Type Strains, Phase II (KMG-II): from individual species to whole genera.</title>
        <authorList>
            <person name="Goeker M."/>
        </authorList>
    </citation>
    <scope>NUCLEOTIDE SEQUENCE [LARGE SCALE GENOMIC DNA]</scope>
    <source>
        <strain evidence="14 15">DSM 25230</strain>
    </source>
</reference>
<feature type="domain" description="Galactokinase N-terminal" evidence="13">
    <location>
        <begin position="9"/>
        <end position="55"/>
    </location>
</feature>
<keyword evidence="15" id="KW-1185">Reference proteome</keyword>
<sequence>MIKDSVESFFKENYSPNPVLIKSPGRVNIIGEHTDYNLGYVLPASIEKAIYFAMQVNNTSTFNIEAFLTLPEKITLDVKGNGPEFSCFWGKYFKAIIEILNEKNYTLKGIDCVFGGDIPIGSGLSSSAALCCGFTLAISELLDLKIPREEVAKIGQAAEHRIGLNCGLMDQYAVLFGKKSNALFLDCKDLSYKYVPINLVGYSWVLINSNIKHELAVGNEYNDRRQSCENIVAKVKETNPAVASLRDVTEEAILKVKDSVSPIDFKRALYVIKENGRVLKMITALEKGNAKDIGTILLEGHRSMSSDFEISTSEIDYLVDVSQEQQGVVGSRMMGGGFGGCTINLIKDENREEAVKNILAAYKKETGITSEYYHLQIDDSVHILNS</sequence>
<dbReference type="OrthoDB" id="250531at2"/>
<dbReference type="Pfam" id="PF08544">
    <property type="entry name" value="GHMP_kinases_C"/>
    <property type="match status" value="1"/>
</dbReference>
<evidence type="ECO:0000313" key="14">
    <source>
        <dbReference type="EMBL" id="RKR12854.1"/>
    </source>
</evidence>
<dbReference type="PANTHER" id="PTHR10457:SF7">
    <property type="entry name" value="GALACTOKINASE-RELATED"/>
    <property type="match status" value="1"/>
</dbReference>
<dbReference type="InterPro" id="IPR006203">
    <property type="entry name" value="GHMP_knse_ATP-bd_CS"/>
</dbReference>
<dbReference type="InterPro" id="IPR014721">
    <property type="entry name" value="Ribsml_uS5_D2-typ_fold_subgr"/>
</dbReference>
<name>A0A495E7G3_9FLAO</name>
<dbReference type="SUPFAM" id="SSF55060">
    <property type="entry name" value="GHMP Kinase, C-terminal domain"/>
    <property type="match status" value="1"/>
</dbReference>
<dbReference type="GO" id="GO:0046872">
    <property type="term" value="F:metal ion binding"/>
    <property type="evidence" value="ECO:0007669"/>
    <property type="project" value="UniProtKB-KW"/>
</dbReference>
<organism evidence="14 15">
    <name type="scientific">Maribacter vaceletii</name>
    <dbReference type="NCBI Taxonomy" id="1206816"/>
    <lineage>
        <taxon>Bacteria</taxon>
        <taxon>Pseudomonadati</taxon>
        <taxon>Bacteroidota</taxon>
        <taxon>Flavobacteriia</taxon>
        <taxon>Flavobacteriales</taxon>
        <taxon>Flavobacteriaceae</taxon>
        <taxon>Maribacter</taxon>
    </lineage>
</organism>
<keyword evidence="6" id="KW-0067">ATP-binding</keyword>
<evidence type="ECO:0000259" key="13">
    <source>
        <dbReference type="Pfam" id="PF10509"/>
    </source>
</evidence>
<keyword evidence="3" id="KW-0479">Metal-binding</keyword>
<dbReference type="PRINTS" id="PR00473">
    <property type="entry name" value="GALCTOKINASE"/>
</dbReference>
<dbReference type="Proteomes" id="UP000269412">
    <property type="component" value="Unassembled WGS sequence"/>
</dbReference>
<evidence type="ECO:0000256" key="1">
    <source>
        <dbReference type="ARBA" id="ARBA00006566"/>
    </source>
</evidence>
<dbReference type="PROSITE" id="PS00106">
    <property type="entry name" value="GALACTOKINASE"/>
    <property type="match status" value="1"/>
</dbReference>
<dbReference type="EC" id="2.7.1.6" evidence="10"/>
<dbReference type="InterPro" id="IPR006206">
    <property type="entry name" value="Mevalonate/galactokinase"/>
</dbReference>
<dbReference type="FunFam" id="3.30.70.890:FF:000001">
    <property type="entry name" value="Galactokinase"/>
    <property type="match status" value="1"/>
</dbReference>
<dbReference type="Pfam" id="PF10509">
    <property type="entry name" value="GalKase_gal_bdg"/>
    <property type="match status" value="1"/>
</dbReference>
<dbReference type="Pfam" id="PF00288">
    <property type="entry name" value="GHMP_kinases_N"/>
    <property type="match status" value="1"/>
</dbReference>
<dbReference type="Gene3D" id="3.30.70.890">
    <property type="entry name" value="GHMP kinase, C-terminal domain"/>
    <property type="match status" value="1"/>
</dbReference>
<dbReference type="SUPFAM" id="SSF54211">
    <property type="entry name" value="Ribosomal protein S5 domain 2-like"/>
    <property type="match status" value="1"/>
</dbReference>
<dbReference type="AlphaFoldDB" id="A0A495E7G3"/>
<dbReference type="InterPro" id="IPR019741">
    <property type="entry name" value="Galactokinase_CS"/>
</dbReference>
<dbReference type="PROSITE" id="PS00627">
    <property type="entry name" value="GHMP_KINASES_ATP"/>
    <property type="match status" value="1"/>
</dbReference>
<proteinExistence type="inferred from homology"/>
<feature type="domain" description="GHMP kinase N-terminal" evidence="11">
    <location>
        <begin position="92"/>
        <end position="178"/>
    </location>
</feature>
<feature type="domain" description="GHMP kinase C-terminal" evidence="12">
    <location>
        <begin position="281"/>
        <end position="362"/>
    </location>
</feature>
<dbReference type="NCBIfam" id="TIGR00131">
    <property type="entry name" value="gal_kin"/>
    <property type="match status" value="1"/>
</dbReference>
<keyword evidence="5 14" id="KW-0418">Kinase</keyword>
<evidence type="ECO:0000256" key="6">
    <source>
        <dbReference type="ARBA" id="ARBA00022840"/>
    </source>
</evidence>
<evidence type="ECO:0000259" key="11">
    <source>
        <dbReference type="Pfam" id="PF00288"/>
    </source>
</evidence>
<comment type="similarity">
    <text evidence="1">Belongs to the GHMP kinase family. GalK subfamily.</text>
</comment>
<evidence type="ECO:0000256" key="7">
    <source>
        <dbReference type="ARBA" id="ARBA00022842"/>
    </source>
</evidence>
<dbReference type="GO" id="GO:0004335">
    <property type="term" value="F:galactokinase activity"/>
    <property type="evidence" value="ECO:0007669"/>
    <property type="project" value="UniProtKB-UniRule"/>
</dbReference>
<dbReference type="Gene3D" id="3.30.230.10">
    <property type="match status" value="1"/>
</dbReference>
<dbReference type="PRINTS" id="PR00959">
    <property type="entry name" value="MEVGALKINASE"/>
</dbReference>
<dbReference type="GO" id="GO:0006012">
    <property type="term" value="P:galactose metabolic process"/>
    <property type="evidence" value="ECO:0007669"/>
    <property type="project" value="UniProtKB-UniRule"/>
</dbReference>